<sequence>MSIPKRKQYDQSQPNWKRLQQYAARVARETKAPREMTTVTAQETRTREERAGLFRRSTRLVPYTVNTSKKQQLDYWKLTSRYWIRSEKNSYGEEIRRDVTNYCLHADGHLFILNESTEEVFPKQGPMIITQDSSRYGMTEAEALVLDFEPKFYSSTGRISVETNRDPDRSKVKYHAKGMGLSLALKALLERR</sequence>
<dbReference type="EMBL" id="JAAXPI010000141">
    <property type="protein sequence ID" value="NKZ09227.1"/>
    <property type="molecule type" value="Genomic_DNA"/>
</dbReference>
<evidence type="ECO:0000313" key="1">
    <source>
        <dbReference type="EMBL" id="NKZ09227.1"/>
    </source>
</evidence>
<dbReference type="RefSeq" id="WP_067641728.1">
    <property type="nucleotide sequence ID" value="NZ_JAAXPI010000141.1"/>
</dbReference>
<dbReference type="AlphaFoldDB" id="A0A846ZBY7"/>
<keyword evidence="2" id="KW-1185">Reference proteome</keyword>
<proteinExistence type="predicted"/>
<comment type="caution">
    <text evidence="1">The sequence shown here is derived from an EMBL/GenBank/DDBJ whole genome shotgun (WGS) entry which is preliminary data.</text>
</comment>
<organism evidence="1 2">
    <name type="scientific">Actinomadura latina</name>
    <dbReference type="NCBI Taxonomy" id="163603"/>
    <lineage>
        <taxon>Bacteria</taxon>
        <taxon>Bacillati</taxon>
        <taxon>Actinomycetota</taxon>
        <taxon>Actinomycetes</taxon>
        <taxon>Streptosporangiales</taxon>
        <taxon>Thermomonosporaceae</taxon>
        <taxon>Actinomadura</taxon>
    </lineage>
</organism>
<accession>A0A846ZBY7</accession>
<evidence type="ECO:0000313" key="2">
    <source>
        <dbReference type="Proteomes" id="UP000579250"/>
    </source>
</evidence>
<reference evidence="1 2" key="1">
    <citation type="submission" date="2020-04" db="EMBL/GenBank/DDBJ databases">
        <title>MicrobeNet Type strains.</title>
        <authorList>
            <person name="Nicholson A.C."/>
        </authorList>
    </citation>
    <scope>NUCLEOTIDE SEQUENCE [LARGE SCALE GENOMIC DNA]</scope>
    <source>
        <strain evidence="1 2">ATCC BAA-277</strain>
    </source>
</reference>
<name>A0A846ZBY7_9ACTN</name>
<dbReference type="Proteomes" id="UP000579250">
    <property type="component" value="Unassembled WGS sequence"/>
</dbReference>
<protein>
    <submittedName>
        <fullName evidence="1">Uncharacterized protein</fullName>
    </submittedName>
</protein>
<gene>
    <name evidence="1" type="ORF">HGB48_36655</name>
</gene>